<dbReference type="EMBL" id="UINC01162693">
    <property type="protein sequence ID" value="SVD62588.1"/>
    <property type="molecule type" value="Genomic_DNA"/>
</dbReference>
<gene>
    <name evidence="1" type="ORF">METZ01_LOCUS415442</name>
</gene>
<organism evidence="1">
    <name type="scientific">marine metagenome</name>
    <dbReference type="NCBI Taxonomy" id="408172"/>
    <lineage>
        <taxon>unclassified sequences</taxon>
        <taxon>metagenomes</taxon>
        <taxon>ecological metagenomes</taxon>
    </lineage>
</organism>
<name>A0A382WWH5_9ZZZZ</name>
<dbReference type="AlphaFoldDB" id="A0A382WWH5"/>
<feature type="non-terminal residue" evidence="1">
    <location>
        <position position="117"/>
    </location>
</feature>
<proteinExistence type="predicted"/>
<evidence type="ECO:0000313" key="1">
    <source>
        <dbReference type="EMBL" id="SVD62588.1"/>
    </source>
</evidence>
<protein>
    <submittedName>
        <fullName evidence="1">Uncharacterized protein</fullName>
    </submittedName>
</protein>
<accession>A0A382WWH5</accession>
<sequence>MGINFVEDAPREVQQFGDGDSVWGGMTQEDVQHVAEIFNTPLTGSYNWDYQVADNRIQRLYELGKTLNWNGSLDVHWDQTPDWQEQTPITPESVDEFLKNADWTGYAPFDALSTERK</sequence>
<reference evidence="1" key="1">
    <citation type="submission" date="2018-05" db="EMBL/GenBank/DDBJ databases">
        <authorList>
            <person name="Lanie J.A."/>
            <person name="Ng W.-L."/>
            <person name="Kazmierczak K.M."/>
            <person name="Andrzejewski T.M."/>
            <person name="Davidsen T.M."/>
            <person name="Wayne K.J."/>
            <person name="Tettelin H."/>
            <person name="Glass J.I."/>
            <person name="Rusch D."/>
            <person name="Podicherti R."/>
            <person name="Tsui H.-C.T."/>
            <person name="Winkler M.E."/>
        </authorList>
    </citation>
    <scope>NUCLEOTIDE SEQUENCE</scope>
</reference>